<evidence type="ECO:0000256" key="3">
    <source>
        <dbReference type="SAM" id="SignalP"/>
    </source>
</evidence>
<keyword evidence="2" id="KW-1133">Transmembrane helix</keyword>
<evidence type="ECO:0000256" key="1">
    <source>
        <dbReference type="SAM" id="MobiDB-lite"/>
    </source>
</evidence>
<feature type="chain" id="PRO_5046656228" evidence="3">
    <location>
        <begin position="20"/>
        <end position="273"/>
    </location>
</feature>
<accession>A0ABR4AJL6</accession>
<feature type="transmembrane region" description="Helical" evidence="2">
    <location>
        <begin position="243"/>
        <end position="267"/>
    </location>
</feature>
<feature type="transmembrane region" description="Helical" evidence="2">
    <location>
        <begin position="181"/>
        <end position="204"/>
    </location>
</feature>
<keyword evidence="5" id="KW-1185">Reference proteome</keyword>
<feature type="compositionally biased region" description="Low complexity" evidence="1">
    <location>
        <begin position="149"/>
        <end position="166"/>
    </location>
</feature>
<keyword evidence="2" id="KW-0472">Membrane</keyword>
<name>A0ABR4AJL6_9LECA</name>
<sequence length="273" mass="27957">MHIQSCTSFFAAFVSCSSALVTPALITPAPEIAKRQGSENICGYYSLEGSVNTLSCSIGTPCLVATATSPAVGYCGIDNAPVTTVYAYGNYPIGGCGPGAGCCPATEPAVGKYLFNGGSTVFLGCGPVPFTYTAYFSARAGFSTPTDVTTPLPSASPSMTPAPSSGGNSGSGSGSGISTGAIVIIVVGAVVALIGGCVFLWFLYRVWRIYYPRNNQQWQNYTHSPSPSNLNGTSKETGGFTKWVGVATIISSVLGLAGLAVAIYFGLKPTKVQ</sequence>
<proteinExistence type="predicted"/>
<keyword evidence="2" id="KW-0812">Transmembrane</keyword>
<feature type="region of interest" description="Disordered" evidence="1">
    <location>
        <begin position="148"/>
        <end position="172"/>
    </location>
</feature>
<dbReference type="EMBL" id="JBEFKJ010000008">
    <property type="protein sequence ID" value="KAL2045051.1"/>
    <property type="molecule type" value="Genomic_DNA"/>
</dbReference>
<dbReference type="Proteomes" id="UP001590950">
    <property type="component" value="Unassembled WGS sequence"/>
</dbReference>
<evidence type="ECO:0000313" key="5">
    <source>
        <dbReference type="Proteomes" id="UP001590950"/>
    </source>
</evidence>
<reference evidence="4 5" key="1">
    <citation type="submission" date="2024-09" db="EMBL/GenBank/DDBJ databases">
        <title>Rethinking Asexuality: The Enigmatic Case of Functional Sexual Genes in Lepraria (Stereocaulaceae).</title>
        <authorList>
            <person name="Doellman M."/>
            <person name="Sun Y."/>
            <person name="Barcenas-Pena A."/>
            <person name="Lumbsch H.T."/>
            <person name="Grewe F."/>
        </authorList>
    </citation>
    <scope>NUCLEOTIDE SEQUENCE [LARGE SCALE GENOMIC DNA]</scope>
    <source>
        <strain evidence="4 5">Mercado 3170</strain>
    </source>
</reference>
<comment type="caution">
    <text evidence="4">The sequence shown here is derived from an EMBL/GenBank/DDBJ whole genome shotgun (WGS) entry which is preliminary data.</text>
</comment>
<evidence type="ECO:0000256" key="2">
    <source>
        <dbReference type="SAM" id="Phobius"/>
    </source>
</evidence>
<evidence type="ECO:0000313" key="4">
    <source>
        <dbReference type="EMBL" id="KAL2045051.1"/>
    </source>
</evidence>
<gene>
    <name evidence="4" type="ORF">N7G274_002826</name>
</gene>
<protein>
    <submittedName>
        <fullName evidence="4">Uncharacterized protein</fullName>
    </submittedName>
</protein>
<keyword evidence="3" id="KW-0732">Signal</keyword>
<organism evidence="4 5">
    <name type="scientific">Stereocaulon virgatum</name>
    <dbReference type="NCBI Taxonomy" id="373712"/>
    <lineage>
        <taxon>Eukaryota</taxon>
        <taxon>Fungi</taxon>
        <taxon>Dikarya</taxon>
        <taxon>Ascomycota</taxon>
        <taxon>Pezizomycotina</taxon>
        <taxon>Lecanoromycetes</taxon>
        <taxon>OSLEUM clade</taxon>
        <taxon>Lecanoromycetidae</taxon>
        <taxon>Lecanorales</taxon>
        <taxon>Lecanorineae</taxon>
        <taxon>Stereocaulaceae</taxon>
        <taxon>Stereocaulon</taxon>
    </lineage>
</organism>
<feature type="signal peptide" evidence="3">
    <location>
        <begin position="1"/>
        <end position="19"/>
    </location>
</feature>